<dbReference type="Pfam" id="PF13585">
    <property type="entry name" value="CHU_C"/>
    <property type="match status" value="1"/>
</dbReference>
<feature type="region of interest" description="Disordered" evidence="1">
    <location>
        <begin position="100"/>
        <end position="120"/>
    </location>
</feature>
<keyword evidence="4" id="KW-1185">Reference proteome</keyword>
<feature type="domain" description="DUF7948" evidence="2">
    <location>
        <begin position="51"/>
        <end position="289"/>
    </location>
</feature>
<dbReference type="Pfam" id="PF13573">
    <property type="entry name" value="SprB"/>
    <property type="match status" value="1"/>
</dbReference>
<dbReference type="PANTHER" id="PTHR35580:SF1">
    <property type="entry name" value="PHYTASE-LIKE DOMAIN-CONTAINING PROTEIN"/>
    <property type="match status" value="1"/>
</dbReference>
<dbReference type="EMBL" id="JAPDNS010000001">
    <property type="protein sequence ID" value="MCW3483695.1"/>
    <property type="molecule type" value="Genomic_DNA"/>
</dbReference>
<name>A0ABT3IIA0_9BACT</name>
<dbReference type="InterPro" id="IPR057708">
    <property type="entry name" value="DUF7948"/>
</dbReference>
<dbReference type="InterPro" id="IPR011042">
    <property type="entry name" value="6-blade_b-propeller_TolB-like"/>
</dbReference>
<dbReference type="Gene3D" id="2.120.10.30">
    <property type="entry name" value="TolB, C-terminal domain"/>
    <property type="match status" value="1"/>
</dbReference>
<evidence type="ECO:0000256" key="1">
    <source>
        <dbReference type="SAM" id="MobiDB-lite"/>
    </source>
</evidence>
<gene>
    <name evidence="3" type="ORF">OL497_07305</name>
</gene>
<dbReference type="InterPro" id="IPR052918">
    <property type="entry name" value="Motility_Chemotaxis_Reg"/>
</dbReference>
<dbReference type="Pfam" id="PF25778">
    <property type="entry name" value="DUF7948"/>
    <property type="match status" value="1"/>
</dbReference>
<dbReference type="NCBIfam" id="TIGR04131">
    <property type="entry name" value="Bac_Flav_CTERM"/>
    <property type="match status" value="1"/>
</dbReference>
<dbReference type="Gene3D" id="2.60.40.740">
    <property type="match status" value="3"/>
</dbReference>
<reference evidence="3 4" key="1">
    <citation type="submission" date="2022-10" db="EMBL/GenBank/DDBJ databases">
        <title>Chitinophaga nivalis PC15 sp. nov., isolated from Pyeongchang county, South Korea.</title>
        <authorList>
            <person name="Trinh H.N."/>
        </authorList>
    </citation>
    <scope>NUCLEOTIDE SEQUENCE [LARGE SCALE GENOMIC DNA]</scope>
    <source>
        <strain evidence="3 4">PC14</strain>
    </source>
</reference>
<proteinExistence type="predicted"/>
<evidence type="ECO:0000313" key="3">
    <source>
        <dbReference type="EMBL" id="MCW3483695.1"/>
    </source>
</evidence>
<protein>
    <submittedName>
        <fullName evidence="3">Gliding motility-associated C-terminal domain-containing protein</fullName>
    </submittedName>
</protein>
<dbReference type="InterPro" id="IPR025667">
    <property type="entry name" value="SprB_repeat"/>
</dbReference>
<dbReference type="PANTHER" id="PTHR35580">
    <property type="entry name" value="CELL SURFACE GLYCOPROTEIN (S-LAYER PROTEIN)-LIKE PROTEIN"/>
    <property type="match status" value="1"/>
</dbReference>
<dbReference type="Pfam" id="PF06739">
    <property type="entry name" value="SBBP"/>
    <property type="match status" value="1"/>
</dbReference>
<sequence>MDLFIHIYTLQPLKLLIPVLVTILFSLSCFARDSTNVDVRKYAAQFMMGGFVRNGGQLKDKHNKSVTSILYTANIGQKQIYITRKGLSYITLQQLPVKEEKGKERRSGRNSDRPHRVEPDDVLQPHINLESVDVSLTGADIRPENIEETEVNRHAGVINMYDPRQADQQLQVVSVLKIKEVYPGIDWILYFNRDSTGKTRIKYDFLLAPHAAVSRIQLKYSANAHLSATPEGDILVKSKLDEHIEKAPVAFMEADRQPVKVNYRLRDKHTIIFEAEHYDTTRAMRIDPEIFWATFITTTQPDVMYQYTGGNDIEVDKDGNIFVQLTVSGTVPILTVNPGNGAYYDDISLVNNGAVAYMKFSPEGRLLWSTYFAGTKQTTGRVMTVDPQGNVYGIAHFYAAYGEVVLKDNGGYFDSEAKEWFVSKFDNNGRLLWSSYYAGFNTYPRDITYDEQGNIFIAGWSTSYQFPLADPGNGAYVQQGGPYGSARVLFISQFTPDCKLHWSTRMEGRDDDDATTLHADRFGNVYLGGGVRSDNYPLKNAGGYFYQDGTRVLTKFNSNREMVWSTYLHGEISAIVSDKQGNIYVPGGGCTLMKFDQQTNLVWTKTFSGPTQLMVYRARFDVSTDQIHLLGIHNGSSRGFPAKNTDCPGTFFWEDKPQEYPWNGFNPFFLTYNTAGDLQFATTVDWSTEYYEESDFTIDKEGNMIYLFFTNRNTQPNPAVTNPGNGAYYQPEMNRQGTSAFLMKLKNKSLTVHADVRAYPDCRGGGVIELQVACGKAPYQYAWSNGATTATVSDLAPGKYTVKVTDENKLSRTLEVILPMPPNSPSSFEVKTGDEYCGKKNGRLNIGTVTGGTAPFTYALEDQPFDVNRDFTGLSKGTYKVTVKDQNDCKVTANINIGAINGPGNFQIGTVATGCDPIDGQINIDNVKNGTPPYTYRLNDGDPVAVGSFTRLPAGDYRVKITDAAGCAVDVTAKVIALEPPAAANISTTDDHCGSGIGSILIGDITGGVTPYAYSVNGGNYQPAPKLDLLKKGSYTVAVKDGKGCVLTIPAVKIEDQDGPENIQLTVTDALCGKITGAIEIKNAAGTPPFKISLDQQSWSNANSLKGIPQGDHTLYVKDPFGCVGAQSFTVRYQLTPQLTMLPASTIICYGETVKLKVVSNYPELVKSLAWSIPEGYYNAYTATKIFMNSEEVTVTGADINGCILKATASINVKACNTPDRCVEVPTAFSPNGDGRNDRIGPLTLSCKLLRVNFVIYNRWGAVVFRSSSLDNKWDGYTSGQLQPGGSYVYVCHYIGEDQVDRQLSGAITLIR</sequence>
<dbReference type="InterPro" id="IPR026341">
    <property type="entry name" value="T9SS_type_B"/>
</dbReference>
<evidence type="ECO:0000259" key="2">
    <source>
        <dbReference type="Pfam" id="PF25778"/>
    </source>
</evidence>
<feature type="compositionally biased region" description="Basic and acidic residues" evidence="1">
    <location>
        <begin position="100"/>
        <end position="119"/>
    </location>
</feature>
<comment type="caution">
    <text evidence="3">The sequence shown here is derived from an EMBL/GenBank/DDBJ whole genome shotgun (WGS) entry which is preliminary data.</text>
</comment>
<accession>A0ABT3IIA0</accession>
<organism evidence="3 4">
    <name type="scientific">Chitinophaga nivalis</name>
    <dbReference type="NCBI Taxonomy" id="2991709"/>
    <lineage>
        <taxon>Bacteria</taxon>
        <taxon>Pseudomonadati</taxon>
        <taxon>Bacteroidota</taxon>
        <taxon>Chitinophagia</taxon>
        <taxon>Chitinophagales</taxon>
        <taxon>Chitinophagaceae</taxon>
        <taxon>Chitinophaga</taxon>
    </lineage>
</organism>
<dbReference type="InterPro" id="IPR010620">
    <property type="entry name" value="SBBP_repeat"/>
</dbReference>
<evidence type="ECO:0000313" key="4">
    <source>
        <dbReference type="Proteomes" id="UP001207742"/>
    </source>
</evidence>
<dbReference type="RefSeq" id="WP_264729215.1">
    <property type="nucleotide sequence ID" value="NZ_JAPDNR010000001.1"/>
</dbReference>
<dbReference type="Proteomes" id="UP001207742">
    <property type="component" value="Unassembled WGS sequence"/>
</dbReference>
<dbReference type="SUPFAM" id="SSF63829">
    <property type="entry name" value="Calcium-dependent phosphotriesterase"/>
    <property type="match status" value="1"/>
</dbReference>